<accession>A0A0D7BKK4</accession>
<gene>
    <name evidence="2" type="ORF">CYLTODRAFT_419995</name>
</gene>
<evidence type="ECO:0000256" key="1">
    <source>
        <dbReference type="SAM" id="MobiDB-lite"/>
    </source>
</evidence>
<name>A0A0D7BKK4_9AGAR</name>
<feature type="region of interest" description="Disordered" evidence="1">
    <location>
        <begin position="151"/>
        <end position="366"/>
    </location>
</feature>
<proteinExistence type="predicted"/>
<protein>
    <submittedName>
        <fullName evidence="2">Uncharacterized protein</fullName>
    </submittedName>
</protein>
<feature type="compositionally biased region" description="Acidic residues" evidence="1">
    <location>
        <begin position="218"/>
        <end position="312"/>
    </location>
</feature>
<feature type="compositionally biased region" description="Polar residues" evidence="1">
    <location>
        <begin position="404"/>
        <end position="423"/>
    </location>
</feature>
<feature type="region of interest" description="Disordered" evidence="1">
    <location>
        <begin position="399"/>
        <end position="507"/>
    </location>
</feature>
<sequence length="574" mass="62728">MPIQQAWRSEKTRTGNWGDTVNDHQAIIQLVTSTLHATGTPTIVSESPIAAVQTLASAFKKVADRIPILETQFERQRVSAAKADALRSSHDIDLRHAQQENATLKWMNDDVCQRLTDAEKCIEVKDRDIRELEIALNTTQAALDDALTALAMSGNDDDDDDGGDGNDDEGDNNDNGDDNSGRGAEDNNNDNAPGPGDSNGGDEASVEDDNRSEGSDHEEGEEDDKDDADLKDDADQKDDESEEEMGSESEEEDDDDEMEDDEDEMEDDEDEDEDDSDVDGDELEEDELEEGEFEEEDELEEGELQEDNDTDMEPTANEVSPQQGNPVSGAFASFNPFAGRVNPFTQPPPNVLQQQMDVQQQDDGMEVDGSDYQILYQPSPMTSPSNPLASSLYQPSAFAAHPFGNSTASQQSHCQQPSAFANAQPQPMQQQQDLTGLPPAFFPAQQQPAPSQNLSGLPAGFLPVQQKQHQYQQQPTPPQDLVGLPAGFLPVQQPQHQPQYPTKPQQNLAGLPAAFLPVQQQPVKQQQQQLVGLSAGFLPAQPQSPPPPLPPQDLSTIHTREDLEAAIDLLLVMS</sequence>
<feature type="compositionally biased region" description="Low complexity" evidence="1">
    <location>
        <begin position="424"/>
        <end position="450"/>
    </location>
</feature>
<feature type="compositionally biased region" description="Polar residues" evidence="1">
    <location>
        <begin position="317"/>
        <end position="326"/>
    </location>
</feature>
<feature type="compositionally biased region" description="Acidic residues" evidence="1">
    <location>
        <begin position="155"/>
        <end position="177"/>
    </location>
</feature>
<feature type="compositionally biased region" description="Low complexity" evidence="1">
    <location>
        <begin position="463"/>
        <end position="474"/>
    </location>
</feature>
<dbReference type="AlphaFoldDB" id="A0A0D7BKK4"/>
<feature type="compositionally biased region" description="Low complexity" evidence="1">
    <location>
        <begin position="490"/>
        <end position="506"/>
    </location>
</feature>
<reference evidence="2 3" key="1">
    <citation type="journal article" date="2015" name="Fungal Genet. Biol.">
        <title>Evolution of novel wood decay mechanisms in Agaricales revealed by the genome sequences of Fistulina hepatica and Cylindrobasidium torrendii.</title>
        <authorList>
            <person name="Floudas D."/>
            <person name="Held B.W."/>
            <person name="Riley R."/>
            <person name="Nagy L.G."/>
            <person name="Koehler G."/>
            <person name="Ransdell A.S."/>
            <person name="Younus H."/>
            <person name="Chow J."/>
            <person name="Chiniquy J."/>
            <person name="Lipzen A."/>
            <person name="Tritt A."/>
            <person name="Sun H."/>
            <person name="Haridas S."/>
            <person name="LaButti K."/>
            <person name="Ohm R.A."/>
            <person name="Kues U."/>
            <person name="Blanchette R.A."/>
            <person name="Grigoriev I.V."/>
            <person name="Minto R.E."/>
            <person name="Hibbett D.S."/>
        </authorList>
    </citation>
    <scope>NUCLEOTIDE SEQUENCE [LARGE SCALE GENOMIC DNA]</scope>
    <source>
        <strain evidence="2 3">FP15055 ss-10</strain>
    </source>
</reference>
<organism evidence="2 3">
    <name type="scientific">Cylindrobasidium torrendii FP15055 ss-10</name>
    <dbReference type="NCBI Taxonomy" id="1314674"/>
    <lineage>
        <taxon>Eukaryota</taxon>
        <taxon>Fungi</taxon>
        <taxon>Dikarya</taxon>
        <taxon>Basidiomycota</taxon>
        <taxon>Agaricomycotina</taxon>
        <taxon>Agaricomycetes</taxon>
        <taxon>Agaricomycetidae</taxon>
        <taxon>Agaricales</taxon>
        <taxon>Marasmiineae</taxon>
        <taxon>Physalacriaceae</taxon>
        <taxon>Cylindrobasidium</taxon>
    </lineage>
</organism>
<dbReference type="Proteomes" id="UP000054007">
    <property type="component" value="Unassembled WGS sequence"/>
</dbReference>
<evidence type="ECO:0000313" key="2">
    <source>
        <dbReference type="EMBL" id="KIY70146.1"/>
    </source>
</evidence>
<evidence type="ECO:0000313" key="3">
    <source>
        <dbReference type="Proteomes" id="UP000054007"/>
    </source>
</evidence>
<dbReference type="EMBL" id="KN880472">
    <property type="protein sequence ID" value="KIY70146.1"/>
    <property type="molecule type" value="Genomic_DNA"/>
</dbReference>
<feature type="compositionally biased region" description="Basic and acidic residues" evidence="1">
    <location>
        <begin position="208"/>
        <end position="217"/>
    </location>
</feature>
<keyword evidence="3" id="KW-1185">Reference proteome</keyword>
<feature type="compositionally biased region" description="Low complexity" evidence="1">
    <location>
        <begin position="353"/>
        <end position="362"/>
    </location>
</feature>